<gene>
    <name evidence="1" type="ORF">EUGRSUZ_F03655</name>
</gene>
<reference evidence="1" key="1">
    <citation type="submission" date="2013-07" db="EMBL/GenBank/DDBJ databases">
        <title>The genome of Eucalyptus grandis.</title>
        <authorList>
            <person name="Schmutz J."/>
            <person name="Hayes R."/>
            <person name="Myburg A."/>
            <person name="Tuskan G."/>
            <person name="Grattapaglia D."/>
            <person name="Rokhsar D.S."/>
        </authorList>
    </citation>
    <scope>NUCLEOTIDE SEQUENCE</scope>
    <source>
        <tissue evidence="1">Leaf extractions</tissue>
    </source>
</reference>
<dbReference type="Gramene" id="KCW70425">
    <property type="protein sequence ID" value="KCW70425"/>
    <property type="gene ID" value="EUGRSUZ_F03655"/>
</dbReference>
<dbReference type="InParanoid" id="A0A059BXS6"/>
<dbReference type="AlphaFoldDB" id="A0A059BXS6"/>
<evidence type="ECO:0000313" key="1">
    <source>
        <dbReference type="EMBL" id="KCW70425.1"/>
    </source>
</evidence>
<dbReference type="EMBL" id="KK198758">
    <property type="protein sequence ID" value="KCW70425.1"/>
    <property type="molecule type" value="Genomic_DNA"/>
</dbReference>
<organism evidence="1">
    <name type="scientific">Eucalyptus grandis</name>
    <name type="common">Flooded gum</name>
    <dbReference type="NCBI Taxonomy" id="71139"/>
    <lineage>
        <taxon>Eukaryota</taxon>
        <taxon>Viridiplantae</taxon>
        <taxon>Streptophyta</taxon>
        <taxon>Embryophyta</taxon>
        <taxon>Tracheophyta</taxon>
        <taxon>Spermatophyta</taxon>
        <taxon>Magnoliopsida</taxon>
        <taxon>eudicotyledons</taxon>
        <taxon>Gunneridae</taxon>
        <taxon>Pentapetalae</taxon>
        <taxon>rosids</taxon>
        <taxon>malvids</taxon>
        <taxon>Myrtales</taxon>
        <taxon>Myrtaceae</taxon>
        <taxon>Myrtoideae</taxon>
        <taxon>Eucalypteae</taxon>
        <taxon>Eucalyptus</taxon>
    </lineage>
</organism>
<sequence>MKVKRNTRIGVKKERSVKLKGCKTMPFASAEFFLVHICMSHIFQLCVRVLSCHSRIGWFRSRSFFSVVI</sequence>
<protein>
    <submittedName>
        <fullName evidence="1">Uncharacterized protein</fullName>
    </submittedName>
</protein>
<accession>A0A059BXS6</accession>
<name>A0A059BXS6_EUCGR</name>
<proteinExistence type="predicted"/>